<keyword evidence="5" id="KW-0805">Transcription regulation</keyword>
<dbReference type="EMBL" id="CAXHTB010000012">
    <property type="protein sequence ID" value="CAL0316730.1"/>
    <property type="molecule type" value="Genomic_DNA"/>
</dbReference>
<evidence type="ECO:0000256" key="6">
    <source>
        <dbReference type="ARBA" id="ARBA00023163"/>
    </source>
</evidence>
<sequence>MDNNDIKKAITHSTIFHTKESQPQPLSMKSVMEEISSETSTEEETNHQKEDQDDSTSSKRSYDCTFCKRGFTNAQALGGHMNIHRKDKAKAKQGSSTNNLSMAPSFIPQTSTFYSMFQSQGNYDIHFQPSTVPNYLINPPAYGFQYEFINPKRYESLSANYQELLGSNLSLQIGQSHVSSDEVRKGIQNDEVVDLELRLSHYPYSN</sequence>
<dbReference type="Gene3D" id="3.30.160.60">
    <property type="entry name" value="Classic Zinc Finger"/>
    <property type="match status" value="1"/>
</dbReference>
<feature type="domain" description="C2H2-type" evidence="10">
    <location>
        <begin position="62"/>
        <end position="89"/>
    </location>
</feature>
<dbReference type="PANTHER" id="PTHR45801">
    <property type="entry name" value="OS07G0101800 PROTEIN"/>
    <property type="match status" value="1"/>
</dbReference>
<feature type="compositionally biased region" description="Basic and acidic residues" evidence="9">
    <location>
        <begin position="44"/>
        <end position="59"/>
    </location>
</feature>
<evidence type="ECO:0000256" key="9">
    <source>
        <dbReference type="SAM" id="MobiDB-lite"/>
    </source>
</evidence>
<dbReference type="PROSITE" id="PS50157">
    <property type="entry name" value="ZINC_FINGER_C2H2_2"/>
    <property type="match status" value="1"/>
</dbReference>
<keyword evidence="7" id="KW-0539">Nucleus</keyword>
<feature type="compositionally biased region" description="Polar residues" evidence="9">
    <location>
        <begin position="11"/>
        <end position="27"/>
    </location>
</feature>
<protein>
    <recommendedName>
        <fullName evidence="10">C2H2-type domain-containing protein</fullName>
    </recommendedName>
</protein>
<dbReference type="GO" id="GO:0005634">
    <property type="term" value="C:nucleus"/>
    <property type="evidence" value="ECO:0007669"/>
    <property type="project" value="UniProtKB-SubCell"/>
</dbReference>
<evidence type="ECO:0000256" key="4">
    <source>
        <dbReference type="ARBA" id="ARBA00022833"/>
    </source>
</evidence>
<keyword evidence="6" id="KW-0804">Transcription</keyword>
<comment type="caution">
    <text evidence="11">The sequence shown here is derived from an EMBL/GenBank/DDBJ whole genome shotgun (WGS) entry which is preliminary data.</text>
</comment>
<evidence type="ECO:0000256" key="5">
    <source>
        <dbReference type="ARBA" id="ARBA00023015"/>
    </source>
</evidence>
<dbReference type="PANTHER" id="PTHR45801:SF84">
    <property type="entry name" value="C2H2-TYPE DOMAIN-CONTAINING PROTEIN"/>
    <property type="match status" value="1"/>
</dbReference>
<keyword evidence="12" id="KW-1185">Reference proteome</keyword>
<gene>
    <name evidence="11" type="ORF">LLUT_LOCUS17790</name>
</gene>
<feature type="region of interest" description="Disordered" evidence="9">
    <location>
        <begin position="1"/>
        <end position="59"/>
    </location>
</feature>
<dbReference type="InterPro" id="IPR052426">
    <property type="entry name" value="Plant_dev_regulator"/>
</dbReference>
<evidence type="ECO:0000313" key="12">
    <source>
        <dbReference type="Proteomes" id="UP001497480"/>
    </source>
</evidence>
<accession>A0AAV1X542</accession>
<evidence type="ECO:0000256" key="3">
    <source>
        <dbReference type="ARBA" id="ARBA00022771"/>
    </source>
</evidence>
<evidence type="ECO:0000256" key="8">
    <source>
        <dbReference type="PROSITE-ProRule" id="PRU00042"/>
    </source>
</evidence>
<organism evidence="11 12">
    <name type="scientific">Lupinus luteus</name>
    <name type="common">European yellow lupine</name>
    <dbReference type="NCBI Taxonomy" id="3873"/>
    <lineage>
        <taxon>Eukaryota</taxon>
        <taxon>Viridiplantae</taxon>
        <taxon>Streptophyta</taxon>
        <taxon>Embryophyta</taxon>
        <taxon>Tracheophyta</taxon>
        <taxon>Spermatophyta</taxon>
        <taxon>Magnoliopsida</taxon>
        <taxon>eudicotyledons</taxon>
        <taxon>Gunneridae</taxon>
        <taxon>Pentapetalae</taxon>
        <taxon>rosids</taxon>
        <taxon>fabids</taxon>
        <taxon>Fabales</taxon>
        <taxon>Fabaceae</taxon>
        <taxon>Papilionoideae</taxon>
        <taxon>50 kb inversion clade</taxon>
        <taxon>genistoids sensu lato</taxon>
        <taxon>core genistoids</taxon>
        <taxon>Genisteae</taxon>
        <taxon>Lupinus</taxon>
    </lineage>
</organism>
<dbReference type="GO" id="GO:0008270">
    <property type="term" value="F:zinc ion binding"/>
    <property type="evidence" value="ECO:0007669"/>
    <property type="project" value="UniProtKB-KW"/>
</dbReference>
<reference evidence="11 12" key="1">
    <citation type="submission" date="2024-03" db="EMBL/GenBank/DDBJ databases">
        <authorList>
            <person name="Martinez-Hernandez J."/>
        </authorList>
    </citation>
    <scope>NUCLEOTIDE SEQUENCE [LARGE SCALE GENOMIC DNA]</scope>
</reference>
<dbReference type="Proteomes" id="UP001497480">
    <property type="component" value="Unassembled WGS sequence"/>
</dbReference>
<evidence type="ECO:0000259" key="10">
    <source>
        <dbReference type="PROSITE" id="PS50157"/>
    </source>
</evidence>
<dbReference type="InterPro" id="IPR036236">
    <property type="entry name" value="Znf_C2H2_sf"/>
</dbReference>
<proteinExistence type="predicted"/>
<dbReference type="AlphaFoldDB" id="A0AAV1X542"/>
<evidence type="ECO:0000256" key="1">
    <source>
        <dbReference type="ARBA" id="ARBA00004123"/>
    </source>
</evidence>
<comment type="subcellular location">
    <subcellularLocation>
        <location evidence="1">Nucleus</location>
    </subcellularLocation>
</comment>
<keyword evidence="2" id="KW-0479">Metal-binding</keyword>
<evidence type="ECO:0000313" key="11">
    <source>
        <dbReference type="EMBL" id="CAL0316730.1"/>
    </source>
</evidence>
<evidence type="ECO:0000256" key="7">
    <source>
        <dbReference type="ARBA" id="ARBA00023242"/>
    </source>
</evidence>
<keyword evidence="3 8" id="KW-0863">Zinc-finger</keyword>
<evidence type="ECO:0000256" key="2">
    <source>
        <dbReference type="ARBA" id="ARBA00022723"/>
    </source>
</evidence>
<dbReference type="SUPFAM" id="SSF57667">
    <property type="entry name" value="beta-beta-alpha zinc fingers"/>
    <property type="match status" value="1"/>
</dbReference>
<name>A0AAV1X542_LUPLU</name>
<keyword evidence="4" id="KW-0862">Zinc</keyword>
<dbReference type="InterPro" id="IPR013087">
    <property type="entry name" value="Znf_C2H2_type"/>
</dbReference>
<dbReference type="PROSITE" id="PS00028">
    <property type="entry name" value="ZINC_FINGER_C2H2_1"/>
    <property type="match status" value="1"/>
</dbReference>